<dbReference type="InterPro" id="IPR026832">
    <property type="entry name" value="Asteroid"/>
</dbReference>
<proteinExistence type="evidence at transcript level"/>
<dbReference type="SUPFAM" id="SSF88723">
    <property type="entry name" value="PIN domain-like"/>
    <property type="match status" value="1"/>
</dbReference>
<dbReference type="PANTHER" id="PTHR15665:SF1">
    <property type="entry name" value="PROTEIN ASTEROID HOMOLOG 1"/>
    <property type="match status" value="1"/>
</dbReference>
<dbReference type="Gene3D" id="3.40.50.1010">
    <property type="entry name" value="5'-nuclease"/>
    <property type="match status" value="1"/>
</dbReference>
<dbReference type="EMBL" id="AY810510">
    <property type="protein sequence ID" value="AAX26399.2"/>
    <property type="molecule type" value="mRNA"/>
</dbReference>
<dbReference type="PANTHER" id="PTHR15665">
    <property type="entry name" value="ASTEROID PROTEIN"/>
    <property type="match status" value="1"/>
</dbReference>
<dbReference type="AlphaFoldDB" id="Q5C1S6"/>
<organism evidence="2">
    <name type="scientific">Schistosoma japonicum</name>
    <name type="common">Blood fluke</name>
    <dbReference type="NCBI Taxonomy" id="6182"/>
    <lineage>
        <taxon>Eukaryota</taxon>
        <taxon>Metazoa</taxon>
        <taxon>Spiralia</taxon>
        <taxon>Lophotrochozoa</taxon>
        <taxon>Platyhelminthes</taxon>
        <taxon>Trematoda</taxon>
        <taxon>Digenea</taxon>
        <taxon>Strigeidida</taxon>
        <taxon>Schistosomatoidea</taxon>
        <taxon>Schistosomatidae</taxon>
        <taxon>Schistosoma</taxon>
    </lineage>
</organism>
<evidence type="ECO:0000256" key="1">
    <source>
        <dbReference type="ARBA" id="ARBA00007398"/>
    </source>
</evidence>
<accession>Q5C1S6</accession>
<protein>
    <submittedName>
        <fullName evidence="2">SJCHGC04659 protein</fullName>
    </submittedName>
</protein>
<reference evidence="2" key="1">
    <citation type="journal article" date="2006" name="PLoS Pathog.">
        <title>New perspectives on host-parasite interplay by comparative transcriptomic and proteomic analyses of Schistosoma japonicum.</title>
        <authorList>
            <person name="Liu F."/>
            <person name="Lu J."/>
            <person name="Hu W."/>
            <person name="Wang S.Y."/>
            <person name="Cui S.J."/>
            <person name="Chi M."/>
            <person name="Yan Q."/>
            <person name="Wang X.R."/>
            <person name="Song H.D."/>
            <person name="Xu X.N."/>
            <person name="Wang J.J."/>
            <person name="Zhang X.L."/>
            <person name="Zhang X."/>
            <person name="Wang Z.Q."/>
            <person name="Xue C.L."/>
            <person name="Brindley P.J."/>
            <person name="McManus D.P."/>
            <person name="Yang P.Y."/>
            <person name="Feng Z."/>
            <person name="Chen Z."/>
            <person name="Han Z.G."/>
        </authorList>
    </citation>
    <scope>NUCLEOTIDE SEQUENCE</scope>
</reference>
<feature type="non-terminal residue" evidence="2">
    <location>
        <position position="205"/>
    </location>
</feature>
<evidence type="ECO:0000313" key="2">
    <source>
        <dbReference type="EMBL" id="AAX26399.2"/>
    </source>
</evidence>
<comment type="similarity">
    <text evidence="1">Belongs to the asteroid family.</text>
</comment>
<sequence length="205" mass="23712">MGIRGLFTYVQSDDENIISYELHNQRLVIDAENFAALCYRRAALQCQYGGEYFAYNCYVRLFLKQFQVCHVNPIFVFGGCHPKEGSKLDTLLKRNVECYKLLRTLSSDPDFKIDLTPLLCRYILVEILREYSIRYIACEREADLSAAELSIYLQCPVTSGDSDFFIYRPRVDNQVYRFIPFLSITPTCQKRFPPCSSCTHSDTPG</sequence>
<name>Q5C1S6_SCHJA</name>
<dbReference type="InterPro" id="IPR029060">
    <property type="entry name" value="PIN-like_dom_sf"/>
</dbReference>